<dbReference type="EMBL" id="JBHLUD010000008">
    <property type="protein sequence ID" value="MFC0544885.1"/>
    <property type="molecule type" value="Genomic_DNA"/>
</dbReference>
<dbReference type="InterPro" id="IPR005302">
    <property type="entry name" value="MoCF_Sase_C"/>
</dbReference>
<feature type="domain" description="MOSC" evidence="1">
    <location>
        <begin position="118"/>
        <end position="267"/>
    </location>
</feature>
<comment type="caution">
    <text evidence="2">The sequence shown here is derived from an EMBL/GenBank/DDBJ whole genome shotgun (WGS) entry which is preliminary data.</text>
</comment>
<reference evidence="2 3" key="1">
    <citation type="submission" date="2024-09" db="EMBL/GenBank/DDBJ databases">
        <authorList>
            <person name="Sun Q."/>
            <person name="Mori K."/>
        </authorList>
    </citation>
    <scope>NUCLEOTIDE SEQUENCE [LARGE SCALE GENOMIC DNA]</scope>
    <source>
        <strain evidence="2 3">TBRC 1432</strain>
    </source>
</reference>
<organism evidence="2 3">
    <name type="scientific">Kutzneria chonburiensis</name>
    <dbReference type="NCBI Taxonomy" id="1483604"/>
    <lineage>
        <taxon>Bacteria</taxon>
        <taxon>Bacillati</taxon>
        <taxon>Actinomycetota</taxon>
        <taxon>Actinomycetes</taxon>
        <taxon>Pseudonocardiales</taxon>
        <taxon>Pseudonocardiaceae</taxon>
        <taxon>Kutzneria</taxon>
    </lineage>
</organism>
<dbReference type="SUPFAM" id="SSF50800">
    <property type="entry name" value="PK beta-barrel domain-like"/>
    <property type="match status" value="1"/>
</dbReference>
<dbReference type="PANTHER" id="PTHR14237:SF19">
    <property type="entry name" value="MITOCHONDRIAL AMIDOXIME REDUCING COMPONENT 1"/>
    <property type="match status" value="1"/>
</dbReference>
<proteinExistence type="predicted"/>
<dbReference type="RefSeq" id="WP_273944542.1">
    <property type="nucleotide sequence ID" value="NZ_CP097263.1"/>
</dbReference>
<dbReference type="Pfam" id="PF03476">
    <property type="entry name" value="MOSC_N"/>
    <property type="match status" value="1"/>
</dbReference>
<dbReference type="Pfam" id="PF03473">
    <property type="entry name" value="MOSC"/>
    <property type="match status" value="1"/>
</dbReference>
<evidence type="ECO:0000313" key="2">
    <source>
        <dbReference type="EMBL" id="MFC0544885.1"/>
    </source>
</evidence>
<dbReference type="InterPro" id="IPR005303">
    <property type="entry name" value="MOCOS_middle"/>
</dbReference>
<dbReference type="InterPro" id="IPR011037">
    <property type="entry name" value="Pyrv_Knase-like_insert_dom_sf"/>
</dbReference>
<dbReference type="PROSITE" id="PS51340">
    <property type="entry name" value="MOSC"/>
    <property type="match status" value="1"/>
</dbReference>
<evidence type="ECO:0000313" key="3">
    <source>
        <dbReference type="Proteomes" id="UP001589810"/>
    </source>
</evidence>
<gene>
    <name evidence="2" type="ORF">ACFFH7_25500</name>
</gene>
<dbReference type="PANTHER" id="PTHR14237">
    <property type="entry name" value="MOLYBDOPTERIN COFACTOR SULFURASE MOSC"/>
    <property type="match status" value="1"/>
</dbReference>
<dbReference type="SUPFAM" id="SSF141673">
    <property type="entry name" value="MOSC N-terminal domain-like"/>
    <property type="match status" value="1"/>
</dbReference>
<protein>
    <submittedName>
        <fullName evidence="2">MOSC domain-containing protein</fullName>
    </submittedName>
</protein>
<name>A0ABV6MX42_9PSEU</name>
<sequence>MNVQVSALVSYPIKGCAGTTARTAVVTPTGLRHDRSWMVVDADGVFRSQRNEPKLAVVHPSVVDGQLRVSAPDIEDLVLDVVPDGQRRPVRVHKWDGVGVDQGDVAADWFSEVLGEQSRLVGLPPEHTRPSRGETEGLVGFADAHALLVTSLASLDGLNERILARGAEPVPMDRFRPNIVISGWPEPHTEDQVRRMSIGDAEFGYAMVCVRCAVPMVDQDTGRKAGPEPIRSLAQYRRDPDGGVTFGMKAVVLRPGTVTVGDDVLVGRWSDVASYAAEPA</sequence>
<dbReference type="Proteomes" id="UP001589810">
    <property type="component" value="Unassembled WGS sequence"/>
</dbReference>
<evidence type="ECO:0000259" key="1">
    <source>
        <dbReference type="PROSITE" id="PS51340"/>
    </source>
</evidence>
<keyword evidence="3" id="KW-1185">Reference proteome</keyword>
<accession>A0ABV6MX42</accession>